<dbReference type="Pfam" id="PF12833">
    <property type="entry name" value="HTH_18"/>
    <property type="match status" value="1"/>
</dbReference>
<dbReference type="SMART" id="SM00342">
    <property type="entry name" value="HTH_ARAC"/>
    <property type="match status" value="1"/>
</dbReference>
<dbReference type="EMBL" id="NHRJ02000008">
    <property type="protein sequence ID" value="PZE20268.1"/>
    <property type="molecule type" value="Genomic_DNA"/>
</dbReference>
<dbReference type="InterPro" id="IPR009057">
    <property type="entry name" value="Homeodomain-like_sf"/>
</dbReference>
<dbReference type="PROSITE" id="PS01124">
    <property type="entry name" value="HTH_ARAC_FAMILY_2"/>
    <property type="match status" value="1"/>
</dbReference>
<comment type="caution">
    <text evidence="5">The sequence shown here is derived from an EMBL/GenBank/DDBJ whole genome shotgun (WGS) entry which is preliminary data.</text>
</comment>
<sequence>MLQSQPFSLTYIGRAEIKLPQGVDVRLPARDVNSFAVALEHKISVALHTSSSAGTSGSALAGELFLIPAEHGCTIRNVGSQPTSVMLINFRCSSAANTISGVQAAGTAALSGPCAFHTFRMPGLHNALRELIRASEPDGAAHFYRVQSVLYSMAAAFADSMQTPRARESELSGYVEHVRQLILNNYPQPMDMEELVQSSGVSGSRFYKAFKQQTGLSPHKYLTKIRMDASLPLLAATDSTIVETAHAVGYHDEFYFSRLFKQHIGMTPSEYAARATKKIANLCAVFQGDLTALGITPRFSVERGWRDNAEAVLQQLATAAPEIILTGPVDQALDRRLREIAPVAVFRWKEYSWKDRLRDISAVLGLTSVAERWLAHYDIKLDNAAAMCANVSATTLFWSCLNSKAASMYSG</sequence>
<keyword evidence="6" id="KW-1185">Reference proteome</keyword>
<dbReference type="AlphaFoldDB" id="A0A2W1NZH9"/>
<evidence type="ECO:0000313" key="5">
    <source>
        <dbReference type="EMBL" id="PZE20268.1"/>
    </source>
</evidence>
<dbReference type="PRINTS" id="PR00032">
    <property type="entry name" value="HTHARAC"/>
</dbReference>
<protein>
    <submittedName>
        <fullName evidence="5">Helix-turn-helix domain-containing protein</fullName>
    </submittedName>
</protein>
<accession>A0A2W1NZH9</accession>
<dbReference type="Proteomes" id="UP000214746">
    <property type="component" value="Unassembled WGS sequence"/>
</dbReference>
<evidence type="ECO:0000256" key="1">
    <source>
        <dbReference type="ARBA" id="ARBA00023015"/>
    </source>
</evidence>
<name>A0A2W1NZH9_PAEXE</name>
<keyword evidence="2" id="KW-0238">DNA-binding</keyword>
<dbReference type="PANTHER" id="PTHR46796">
    <property type="entry name" value="HTH-TYPE TRANSCRIPTIONAL ACTIVATOR RHAS-RELATED"/>
    <property type="match status" value="1"/>
</dbReference>
<evidence type="ECO:0000256" key="2">
    <source>
        <dbReference type="ARBA" id="ARBA00023125"/>
    </source>
</evidence>
<dbReference type="PROSITE" id="PS00041">
    <property type="entry name" value="HTH_ARAC_FAMILY_1"/>
    <property type="match status" value="1"/>
</dbReference>
<evidence type="ECO:0000256" key="3">
    <source>
        <dbReference type="ARBA" id="ARBA00023163"/>
    </source>
</evidence>
<dbReference type="Gene3D" id="1.10.10.60">
    <property type="entry name" value="Homeodomain-like"/>
    <property type="match status" value="2"/>
</dbReference>
<gene>
    <name evidence="5" type="ORF">CBW46_014050</name>
</gene>
<dbReference type="InterPro" id="IPR018060">
    <property type="entry name" value="HTH_AraC"/>
</dbReference>
<proteinExistence type="predicted"/>
<feature type="domain" description="HTH araC/xylS-type" evidence="4">
    <location>
        <begin position="176"/>
        <end position="274"/>
    </location>
</feature>
<reference evidence="5" key="1">
    <citation type="submission" date="2018-06" db="EMBL/GenBank/DDBJ databases">
        <title>Paenibacillus xerothermodurans sp. nov. an extremely dry heat resistant spore forming bacterium isolated from the soil of Cape Canaveral, Florida.</title>
        <authorList>
            <person name="Seuylemezian A."/>
            <person name="Kaur N."/>
            <person name="Patil P."/>
            <person name="Patil P."/>
            <person name="Mayilraj S."/>
            <person name="Vaishampayan P."/>
        </authorList>
    </citation>
    <scope>NUCLEOTIDE SEQUENCE [LARGE SCALE GENOMIC DNA]</scope>
    <source>
        <strain evidence="5">ATCC 27380</strain>
    </source>
</reference>
<dbReference type="InterPro" id="IPR050204">
    <property type="entry name" value="AraC_XylS_family_regulators"/>
</dbReference>
<organism evidence="5 6">
    <name type="scientific">Paenibacillus xerothermodurans</name>
    <dbReference type="NCBI Taxonomy" id="1977292"/>
    <lineage>
        <taxon>Bacteria</taxon>
        <taxon>Bacillati</taxon>
        <taxon>Bacillota</taxon>
        <taxon>Bacilli</taxon>
        <taxon>Bacillales</taxon>
        <taxon>Paenibacillaceae</taxon>
        <taxon>Paenibacillus</taxon>
    </lineage>
</organism>
<dbReference type="GO" id="GO:0043565">
    <property type="term" value="F:sequence-specific DNA binding"/>
    <property type="evidence" value="ECO:0007669"/>
    <property type="project" value="InterPro"/>
</dbReference>
<dbReference type="InterPro" id="IPR020449">
    <property type="entry name" value="Tscrpt_reg_AraC-type_HTH"/>
</dbReference>
<evidence type="ECO:0000313" key="6">
    <source>
        <dbReference type="Proteomes" id="UP000214746"/>
    </source>
</evidence>
<dbReference type="SUPFAM" id="SSF46689">
    <property type="entry name" value="Homeodomain-like"/>
    <property type="match status" value="2"/>
</dbReference>
<dbReference type="InterPro" id="IPR018062">
    <property type="entry name" value="HTH_AraC-typ_CS"/>
</dbReference>
<dbReference type="SUPFAM" id="SSF53807">
    <property type="entry name" value="Helical backbone' metal receptor"/>
    <property type="match status" value="1"/>
</dbReference>
<keyword evidence="1" id="KW-0805">Transcription regulation</keyword>
<evidence type="ECO:0000259" key="4">
    <source>
        <dbReference type="PROSITE" id="PS01124"/>
    </source>
</evidence>
<dbReference type="OrthoDB" id="9807321at2"/>
<dbReference type="RefSeq" id="WP_089200637.1">
    <property type="nucleotide sequence ID" value="NZ_NHRJ02000008.1"/>
</dbReference>
<keyword evidence="3" id="KW-0804">Transcription</keyword>
<dbReference type="GO" id="GO:0003700">
    <property type="term" value="F:DNA-binding transcription factor activity"/>
    <property type="evidence" value="ECO:0007669"/>
    <property type="project" value="InterPro"/>
</dbReference>
<dbReference type="PANTHER" id="PTHR46796:SF6">
    <property type="entry name" value="ARAC SUBFAMILY"/>
    <property type="match status" value="1"/>
</dbReference>